<sequence>MTDVVLLVGAGVVAGVLGSAGGMTSLVSYWTLLAIGLPAISASVANLVACAACGPGSALASRQELRRARLPLSAGLPAVMISAGGGALLLHHTSAAVFGRVAPWLVAFASLALLVQPWLTTLVRRHSLRSPMVAWLGVGVVSVYGGYFGAGSGIMLLTLLLAFVDERMPQANALKNLLAGAAAIASAVIIVSTGPVLWHIVIPLAVGLFLGSTLGPPVTRRIPAGAIRWCGVALGAALTAELALSGG</sequence>
<reference evidence="6 7" key="1">
    <citation type="submission" date="2017-01" db="EMBL/GenBank/DDBJ databases">
        <authorList>
            <person name="Mah S.A."/>
            <person name="Swanson W.J."/>
            <person name="Moy G.W."/>
            <person name="Vacquier V.D."/>
        </authorList>
    </citation>
    <scope>NUCLEOTIDE SEQUENCE [LARGE SCALE GENOMIC DNA]</scope>
    <source>
        <strain evidence="6 7">CPCC 203464</strain>
    </source>
</reference>
<evidence type="ECO:0000256" key="4">
    <source>
        <dbReference type="ARBA" id="ARBA00023136"/>
    </source>
</evidence>
<keyword evidence="2 5" id="KW-0812">Transmembrane</keyword>
<dbReference type="RefSeq" id="WP_076481785.1">
    <property type="nucleotide sequence ID" value="NZ_FTNT01000011.1"/>
</dbReference>
<organism evidence="6 7">
    <name type="scientific">Williamsia sterculiae</name>
    <dbReference type="NCBI Taxonomy" id="1344003"/>
    <lineage>
        <taxon>Bacteria</taxon>
        <taxon>Bacillati</taxon>
        <taxon>Actinomycetota</taxon>
        <taxon>Actinomycetes</taxon>
        <taxon>Mycobacteriales</taxon>
        <taxon>Nocardiaceae</taxon>
        <taxon>Williamsia</taxon>
    </lineage>
</organism>
<evidence type="ECO:0000256" key="1">
    <source>
        <dbReference type="ARBA" id="ARBA00004141"/>
    </source>
</evidence>
<name>A0A1N7H157_9NOCA</name>
<keyword evidence="5" id="KW-1003">Cell membrane</keyword>
<comment type="subcellular location">
    <subcellularLocation>
        <location evidence="5">Cell membrane</location>
        <topology evidence="5">Multi-pass membrane protein</topology>
    </subcellularLocation>
    <subcellularLocation>
        <location evidence="1">Membrane</location>
        <topology evidence="1">Multi-pass membrane protein</topology>
    </subcellularLocation>
</comment>
<evidence type="ECO:0000256" key="2">
    <source>
        <dbReference type="ARBA" id="ARBA00022692"/>
    </source>
</evidence>
<feature type="transmembrane region" description="Helical" evidence="5">
    <location>
        <begin position="28"/>
        <end position="49"/>
    </location>
</feature>
<evidence type="ECO:0000256" key="5">
    <source>
        <dbReference type="RuleBase" id="RU363041"/>
    </source>
</evidence>
<evidence type="ECO:0000313" key="7">
    <source>
        <dbReference type="Proteomes" id="UP000186218"/>
    </source>
</evidence>
<dbReference type="OrthoDB" id="3782574at2"/>
<feature type="transmembrane region" description="Helical" evidence="5">
    <location>
        <begin position="226"/>
        <end position="244"/>
    </location>
</feature>
<keyword evidence="3 5" id="KW-1133">Transmembrane helix</keyword>
<dbReference type="AlphaFoldDB" id="A0A1N7H157"/>
<dbReference type="Proteomes" id="UP000186218">
    <property type="component" value="Unassembled WGS sequence"/>
</dbReference>
<dbReference type="GO" id="GO:0005886">
    <property type="term" value="C:plasma membrane"/>
    <property type="evidence" value="ECO:0007669"/>
    <property type="project" value="UniProtKB-SubCell"/>
</dbReference>
<feature type="transmembrane region" description="Helical" evidence="5">
    <location>
        <begin position="70"/>
        <end position="90"/>
    </location>
</feature>
<feature type="transmembrane region" description="Helical" evidence="5">
    <location>
        <begin position="102"/>
        <end position="123"/>
    </location>
</feature>
<dbReference type="STRING" id="1344003.SAMN05445060_3340"/>
<evidence type="ECO:0000313" key="6">
    <source>
        <dbReference type="EMBL" id="SIS18490.1"/>
    </source>
</evidence>
<proteinExistence type="inferred from homology"/>
<dbReference type="InterPro" id="IPR002781">
    <property type="entry name" value="TM_pro_TauE-like"/>
</dbReference>
<dbReference type="EMBL" id="FTNT01000011">
    <property type="protein sequence ID" value="SIS18490.1"/>
    <property type="molecule type" value="Genomic_DNA"/>
</dbReference>
<gene>
    <name evidence="6" type="ORF">SAMN05445060_3340</name>
</gene>
<keyword evidence="4 5" id="KW-0472">Membrane</keyword>
<evidence type="ECO:0000256" key="3">
    <source>
        <dbReference type="ARBA" id="ARBA00022989"/>
    </source>
</evidence>
<comment type="similarity">
    <text evidence="5">Belongs to the 4-toluene sulfonate uptake permease (TSUP) (TC 2.A.102) family.</text>
</comment>
<protein>
    <recommendedName>
        <fullName evidence="5">Probable membrane transporter protein</fullName>
    </recommendedName>
</protein>
<keyword evidence="7" id="KW-1185">Reference proteome</keyword>
<accession>A0A1N7H157</accession>
<dbReference type="Pfam" id="PF01925">
    <property type="entry name" value="TauE"/>
    <property type="match status" value="1"/>
</dbReference>
<feature type="transmembrane region" description="Helical" evidence="5">
    <location>
        <begin position="173"/>
        <end position="191"/>
    </location>
</feature>
<feature type="transmembrane region" description="Helical" evidence="5">
    <location>
        <begin position="135"/>
        <end position="161"/>
    </location>
</feature>